<evidence type="ECO:0000313" key="1">
    <source>
        <dbReference type="EMBL" id="MPN54356.1"/>
    </source>
</evidence>
<name>A0A645IT72_9ZZZZ</name>
<sequence>MTHFSSATDAGNTLVKKDFKERIDYMFSRKMLPLASSMLTIGGESVADADGIARYGLVSSFLVP</sequence>
<accession>A0A645IT72</accession>
<reference evidence="1" key="1">
    <citation type="submission" date="2019-08" db="EMBL/GenBank/DDBJ databases">
        <authorList>
            <person name="Kucharzyk K."/>
            <person name="Murdoch R.W."/>
            <person name="Higgins S."/>
            <person name="Loffler F."/>
        </authorList>
    </citation>
    <scope>NUCLEOTIDE SEQUENCE</scope>
</reference>
<comment type="caution">
    <text evidence="1">The sequence shown here is derived from an EMBL/GenBank/DDBJ whole genome shotgun (WGS) entry which is preliminary data.</text>
</comment>
<proteinExistence type="predicted"/>
<dbReference type="EMBL" id="VSSQ01122501">
    <property type="protein sequence ID" value="MPN54356.1"/>
    <property type="molecule type" value="Genomic_DNA"/>
</dbReference>
<organism evidence="1">
    <name type="scientific">bioreactor metagenome</name>
    <dbReference type="NCBI Taxonomy" id="1076179"/>
    <lineage>
        <taxon>unclassified sequences</taxon>
        <taxon>metagenomes</taxon>
        <taxon>ecological metagenomes</taxon>
    </lineage>
</organism>
<dbReference type="AlphaFoldDB" id="A0A645IT72"/>
<protein>
    <submittedName>
        <fullName evidence="1">Uncharacterized protein</fullName>
    </submittedName>
</protein>
<gene>
    <name evidence="1" type="ORF">SDC9_202026</name>
</gene>